<evidence type="ECO:0000313" key="1">
    <source>
        <dbReference type="EMBL" id="GIY37500.1"/>
    </source>
</evidence>
<dbReference type="Proteomes" id="UP001054837">
    <property type="component" value="Unassembled WGS sequence"/>
</dbReference>
<comment type="caution">
    <text evidence="1">The sequence shown here is derived from an EMBL/GenBank/DDBJ whole genome shotgun (WGS) entry which is preliminary data.</text>
</comment>
<dbReference type="AlphaFoldDB" id="A0AAV4STT3"/>
<reference evidence="1 2" key="1">
    <citation type="submission" date="2021-06" db="EMBL/GenBank/DDBJ databases">
        <title>Caerostris darwini draft genome.</title>
        <authorList>
            <person name="Kono N."/>
            <person name="Arakawa K."/>
        </authorList>
    </citation>
    <scope>NUCLEOTIDE SEQUENCE [LARGE SCALE GENOMIC DNA]</scope>
</reference>
<name>A0AAV4STT3_9ARAC</name>
<organism evidence="1 2">
    <name type="scientific">Caerostris darwini</name>
    <dbReference type="NCBI Taxonomy" id="1538125"/>
    <lineage>
        <taxon>Eukaryota</taxon>
        <taxon>Metazoa</taxon>
        <taxon>Ecdysozoa</taxon>
        <taxon>Arthropoda</taxon>
        <taxon>Chelicerata</taxon>
        <taxon>Arachnida</taxon>
        <taxon>Araneae</taxon>
        <taxon>Araneomorphae</taxon>
        <taxon>Entelegynae</taxon>
        <taxon>Araneoidea</taxon>
        <taxon>Araneidae</taxon>
        <taxon>Caerostris</taxon>
    </lineage>
</organism>
<protein>
    <submittedName>
        <fullName evidence="1">Uncharacterized protein</fullName>
    </submittedName>
</protein>
<evidence type="ECO:0000313" key="2">
    <source>
        <dbReference type="Proteomes" id="UP001054837"/>
    </source>
</evidence>
<dbReference type="EMBL" id="BPLQ01008451">
    <property type="protein sequence ID" value="GIY37500.1"/>
    <property type="molecule type" value="Genomic_DNA"/>
</dbReference>
<proteinExistence type="predicted"/>
<gene>
    <name evidence="1" type="ORF">CDAR_600291</name>
</gene>
<sequence length="165" mass="18527">MMAFLDKITGTAQRPPAAHEKEKELQFLSDSSSISFTLSHAGFAPPFHEEFFSTVGSDEAWVAFPLHFISDPNEQGNFEAPKGTSGSDEAWVAFPLHFISDPDKQGNLEALEGLLDSLHLFMKSFFSTFESDEAWVAFPLHFISDPDKQGNFEALERLLVRRNEK</sequence>
<keyword evidence="2" id="KW-1185">Reference proteome</keyword>
<accession>A0AAV4STT3</accession>